<evidence type="ECO:0000313" key="2">
    <source>
        <dbReference type="Proteomes" id="UP001156441"/>
    </source>
</evidence>
<dbReference type="RefSeq" id="WP_260194661.1">
    <property type="nucleotide sequence ID" value="NZ_JAFFZE010000022.1"/>
</dbReference>
<comment type="caution">
    <text evidence="1">The sequence shown here is derived from an EMBL/GenBank/DDBJ whole genome shotgun (WGS) entry which is preliminary data.</text>
</comment>
<protein>
    <submittedName>
        <fullName evidence="1">Uncharacterized protein</fullName>
    </submittedName>
</protein>
<evidence type="ECO:0000313" key="1">
    <source>
        <dbReference type="EMBL" id="MCT2586800.1"/>
    </source>
</evidence>
<dbReference type="Pfam" id="PF19522">
    <property type="entry name" value="DUF6052"/>
    <property type="match status" value="1"/>
</dbReference>
<gene>
    <name evidence="1" type="ORF">JT362_27125</name>
</gene>
<accession>A0ABT2JG02</accession>
<dbReference type="InterPro" id="IPR046115">
    <property type="entry name" value="DUF6052"/>
</dbReference>
<reference evidence="1 2" key="1">
    <citation type="submission" date="2021-02" db="EMBL/GenBank/DDBJ databases">
        <title>Actinophytocola xerophila sp. nov., isolated from soil of cotton cropping field.</title>
        <authorList>
            <person name="Huang R."/>
            <person name="Chen X."/>
            <person name="Ge X."/>
            <person name="Liu W."/>
        </authorList>
    </citation>
    <scope>NUCLEOTIDE SEQUENCE [LARGE SCALE GENOMIC DNA]</scope>
    <source>
        <strain evidence="1 2">S1-96</strain>
    </source>
</reference>
<dbReference type="Proteomes" id="UP001156441">
    <property type="component" value="Unassembled WGS sequence"/>
</dbReference>
<organism evidence="1 2">
    <name type="scientific">Actinophytocola gossypii</name>
    <dbReference type="NCBI Taxonomy" id="2812003"/>
    <lineage>
        <taxon>Bacteria</taxon>
        <taxon>Bacillati</taxon>
        <taxon>Actinomycetota</taxon>
        <taxon>Actinomycetes</taxon>
        <taxon>Pseudonocardiales</taxon>
        <taxon>Pseudonocardiaceae</taxon>
    </lineage>
</organism>
<dbReference type="EMBL" id="JAFFZE010000022">
    <property type="protein sequence ID" value="MCT2586800.1"/>
    <property type="molecule type" value="Genomic_DNA"/>
</dbReference>
<sequence length="77" mass="8560">MTNARVELTELQVRQLRDCYRTLRGLAESVGAPGVRAAVRIAVADLHAALEGQALEFDLYTHRWDEESSAHDHTLAS</sequence>
<name>A0ABT2JG02_9PSEU</name>
<proteinExistence type="predicted"/>
<keyword evidence="2" id="KW-1185">Reference proteome</keyword>